<dbReference type="Proteomes" id="UP001164746">
    <property type="component" value="Chromosome 13"/>
</dbReference>
<dbReference type="PROSITE" id="PS50089">
    <property type="entry name" value="ZF_RING_2"/>
    <property type="match status" value="1"/>
</dbReference>
<evidence type="ECO:0000256" key="4">
    <source>
        <dbReference type="ARBA" id="ARBA00022723"/>
    </source>
</evidence>
<feature type="compositionally biased region" description="Polar residues" evidence="10">
    <location>
        <begin position="217"/>
        <end position="241"/>
    </location>
</feature>
<dbReference type="InterPro" id="IPR001841">
    <property type="entry name" value="Znf_RING"/>
</dbReference>
<gene>
    <name evidence="12" type="ORF">MAR_036487</name>
</gene>
<dbReference type="InterPro" id="IPR018957">
    <property type="entry name" value="Znf_C3HC4_RING-type"/>
</dbReference>
<feature type="compositionally biased region" description="Basic and acidic residues" evidence="10">
    <location>
        <begin position="1403"/>
        <end position="1414"/>
    </location>
</feature>
<dbReference type="InterPro" id="IPR013083">
    <property type="entry name" value="Znf_RING/FYVE/PHD"/>
</dbReference>
<feature type="compositionally biased region" description="Polar residues" evidence="10">
    <location>
        <begin position="188"/>
        <end position="197"/>
    </location>
</feature>
<feature type="compositionally biased region" description="Basic and acidic residues" evidence="10">
    <location>
        <begin position="602"/>
        <end position="612"/>
    </location>
</feature>
<feature type="region of interest" description="Disordered" evidence="10">
    <location>
        <begin position="98"/>
        <end position="242"/>
    </location>
</feature>
<dbReference type="SUPFAM" id="SSF57850">
    <property type="entry name" value="RING/U-box"/>
    <property type="match status" value="1"/>
</dbReference>
<proteinExistence type="predicted"/>
<feature type="region of interest" description="Disordered" evidence="10">
    <location>
        <begin position="1089"/>
        <end position="1123"/>
    </location>
</feature>
<dbReference type="PROSITE" id="PS00518">
    <property type="entry name" value="ZF_RING_1"/>
    <property type="match status" value="1"/>
</dbReference>
<keyword evidence="7" id="KW-0805">Transcription regulation</keyword>
<feature type="domain" description="RING-type" evidence="11">
    <location>
        <begin position="244"/>
        <end position="283"/>
    </location>
</feature>
<accession>A0ABY7FKT3</accession>
<dbReference type="InterPro" id="IPR017907">
    <property type="entry name" value="Znf_RING_CS"/>
</dbReference>
<dbReference type="PANTHER" id="PTHR46077:SF1">
    <property type="entry name" value="TOP1 BINDING ARGININE_SERINE RICH PROTEIN, E3 UBIQUITIN LIGASE"/>
    <property type="match status" value="1"/>
</dbReference>
<comment type="catalytic activity">
    <reaction evidence="1">
        <text>S-ubiquitinyl-[E2 ubiquitin-conjugating enzyme]-L-cysteine + [acceptor protein]-L-lysine = [E2 ubiquitin-conjugating enzyme]-L-cysteine + N(6)-ubiquitinyl-[acceptor protein]-L-lysine.</text>
        <dbReference type="EC" id="2.3.2.27"/>
    </reaction>
</comment>
<dbReference type="EMBL" id="CP111024">
    <property type="protein sequence ID" value="WAR22818.1"/>
    <property type="molecule type" value="Genomic_DNA"/>
</dbReference>
<evidence type="ECO:0000256" key="2">
    <source>
        <dbReference type="ARBA" id="ARBA00012483"/>
    </source>
</evidence>
<keyword evidence="6" id="KW-0862">Zinc</keyword>
<dbReference type="CDD" id="cd16574">
    <property type="entry name" value="RING-HC_Topors"/>
    <property type="match status" value="1"/>
</dbReference>
<name>A0ABY7FKT3_MYAAR</name>
<keyword evidence="4" id="KW-0479">Metal-binding</keyword>
<evidence type="ECO:0000256" key="8">
    <source>
        <dbReference type="ARBA" id="ARBA00023163"/>
    </source>
</evidence>
<dbReference type="InterPro" id="IPR058746">
    <property type="entry name" value="Znf_RING-type_Topors"/>
</dbReference>
<feature type="region of interest" description="Disordered" evidence="10">
    <location>
        <begin position="583"/>
        <end position="951"/>
    </location>
</feature>
<feature type="compositionally biased region" description="Basic and acidic residues" evidence="10">
    <location>
        <begin position="890"/>
        <end position="899"/>
    </location>
</feature>
<evidence type="ECO:0000256" key="1">
    <source>
        <dbReference type="ARBA" id="ARBA00000900"/>
    </source>
</evidence>
<feature type="compositionally biased region" description="Polar residues" evidence="10">
    <location>
        <begin position="1090"/>
        <end position="1099"/>
    </location>
</feature>
<evidence type="ECO:0000259" key="11">
    <source>
        <dbReference type="PROSITE" id="PS50089"/>
    </source>
</evidence>
<feature type="compositionally biased region" description="Basic residues" evidence="10">
    <location>
        <begin position="822"/>
        <end position="864"/>
    </location>
</feature>
<keyword evidence="13" id="KW-1185">Reference proteome</keyword>
<evidence type="ECO:0000256" key="9">
    <source>
        <dbReference type="PROSITE-ProRule" id="PRU00175"/>
    </source>
</evidence>
<feature type="region of interest" description="Disordered" evidence="10">
    <location>
        <begin position="509"/>
        <end position="535"/>
    </location>
</feature>
<feature type="compositionally biased region" description="Basic residues" evidence="10">
    <location>
        <begin position="133"/>
        <end position="142"/>
    </location>
</feature>
<sequence length="1555" mass="174951">MYIFDSNDQFSKAASTYPTGDLNRLYKRKTVRARDFRPSFSYKYTTKPHPHYSWIDATNTDGAKQNMFDLIRFFVGQNGNDLEIGVRKMIEDPKRMLLSSATGQPAKDWRKKKARLPTILPLTPAGMDNDKRKSPRKKRRKRIQLDEEESSLSASKKRTEVGNETLESVALSKPSRRKSKSVGGMGPHSTQSTQLSHPGQGTDGGDGTSTSAGGSQVPTAMSSSDPDGATNSTRSPNSSPEPNCAICLSKLENKSFTDSCYHMFCFVCLMEWSKVKAECPLCKQKFSSIVHSVRSYDDFQEYHLPKPEERLPTSLHHMWDLVPPGARFRYRTTVTDHRYADLASNIHQEIESRLLQRPSRHLPIPNYRRLRQPANSEFRRSVYLQRLRLKEDSMRTRRRVRETSATFFRENPAQTHRLVPWLNRELNALLQHLLPYIGRHTRHFMREFLAFARSPYHMAAYDRNTSRPGPSSLTPDFTLPMGLSNFLGTFPPIVRSYPQEDLSTAATGHRSDLFAPPSASGWDSPTYRPPSPPPAHMQPVSLFTTSCPAFPPCQYISGFPSFPNVYGMVNDRVRAICTSRPISSPREINHTNSDSSDVEIVDVEKPWNERSPIRLSSGADSDSDVMITGTSYPGDDEMKREKKRKHRKNREDTRSDDLKGQDTNKEKRHEPQRSRPKKHKKRKHSHAGTESASQAGSPVLRVTMRSASRSRSRSPVRTSPNIRLRIGSFSQESQSSSPDQDVPRSARLPIKVRLKSHPTYTPTDSMFWRDESHGHSYKPQRQPSSKSDSDEETDSSFFSITSRKHKVKTGRSSIEIVEYRKKSSKSKKKHKQKESGKHKKHKKEKDHLQSLKHKHKSKKKKHKKDKQEQSSNTSTTEESFKSPRAVNATEESKSMDDSVHSPCFTSDSDADSNSDTEAMPEDSIEGKKGIHRKRRTSKLVPEEEEDSTLNVPDVAFNDITATQAAVLDQEIESINRTISTNDYIGSLFNDKPDVNHSPVTLNTDPNKLVNPNDVFNLKKFKKHPFGHKKSSKTANTSNILSVQMTNSLAEGNSTEDKIQSSDISSCTDIDNESTLPSFSSLVGRPCQFPWKNSASNGSQKHMRKQKPHNVNAYDSPTSTERDQGKPLINLVHQNLDHQFIDVETVSDDSDIDVVNEVSAPSTSSDTQKVCVEDITEPVIIGLEHGSRTDDIQRNAENFLSSQGAHLMVSPSTPCQSDRDRYVVGEGSFITCDHAFLREPESQDSADVVDVEDITDVEETVDSDSDVDVVVDNGESDVDSDKDDIIECSVVESHKTFEIADESDGETVEHIDVDGDSDATIEDANIDKSLYEDNFEEKSFCSDSNVQENSNQEVNATGNVDYKTDVPVINVGSLFPVTNDLYTRSYSQYFNQETPHYAPCTPIYDKETSSYDKSDGNSLPRSSGESSDNSHGTGRRPHYVPSTPIYSLTSSYDPMEGSPVCTPKSCEQNSKNICPGKQRDNNVKDVSDNINENKNKIVADIDNTTEDQQHVGNSEKCEDIAIEEYNAENSQNDVNADIKKHSTWTEQQHLTSSIHE</sequence>
<evidence type="ECO:0000256" key="7">
    <source>
        <dbReference type="ARBA" id="ARBA00023015"/>
    </source>
</evidence>
<organism evidence="12 13">
    <name type="scientific">Mya arenaria</name>
    <name type="common">Soft-shell clam</name>
    <dbReference type="NCBI Taxonomy" id="6604"/>
    <lineage>
        <taxon>Eukaryota</taxon>
        <taxon>Metazoa</taxon>
        <taxon>Spiralia</taxon>
        <taxon>Lophotrochozoa</taxon>
        <taxon>Mollusca</taxon>
        <taxon>Bivalvia</taxon>
        <taxon>Autobranchia</taxon>
        <taxon>Heteroconchia</taxon>
        <taxon>Euheterodonta</taxon>
        <taxon>Imparidentia</taxon>
        <taxon>Neoheterodontei</taxon>
        <taxon>Myida</taxon>
        <taxon>Myoidea</taxon>
        <taxon>Myidae</taxon>
        <taxon>Mya</taxon>
    </lineage>
</organism>
<dbReference type="Pfam" id="PF00097">
    <property type="entry name" value="zf-C3HC4"/>
    <property type="match status" value="1"/>
</dbReference>
<evidence type="ECO:0000313" key="13">
    <source>
        <dbReference type="Proteomes" id="UP001164746"/>
    </source>
</evidence>
<feature type="compositionally biased region" description="Polar residues" evidence="10">
    <location>
        <begin position="1415"/>
        <end position="1431"/>
    </location>
</feature>
<feature type="compositionally biased region" description="Basic residues" evidence="10">
    <location>
        <begin position="674"/>
        <end position="686"/>
    </location>
</feature>
<keyword evidence="8" id="KW-0804">Transcription</keyword>
<keyword evidence="5 9" id="KW-0863">Zinc-finger</keyword>
<dbReference type="EC" id="2.3.2.27" evidence="2"/>
<evidence type="ECO:0000256" key="10">
    <source>
        <dbReference type="SAM" id="MobiDB-lite"/>
    </source>
</evidence>
<evidence type="ECO:0000256" key="6">
    <source>
        <dbReference type="ARBA" id="ARBA00022833"/>
    </source>
</evidence>
<dbReference type="SMART" id="SM00184">
    <property type="entry name" value="RING"/>
    <property type="match status" value="1"/>
</dbReference>
<keyword evidence="3" id="KW-0808">Transferase</keyword>
<evidence type="ECO:0000313" key="12">
    <source>
        <dbReference type="EMBL" id="WAR22818.1"/>
    </source>
</evidence>
<feature type="compositionally biased region" description="Acidic residues" evidence="10">
    <location>
        <begin position="908"/>
        <end position="923"/>
    </location>
</feature>
<feature type="region of interest" description="Disordered" evidence="10">
    <location>
        <begin position="1396"/>
        <end position="1443"/>
    </location>
</feature>
<protein>
    <recommendedName>
        <fullName evidence="2">RING-type E3 ubiquitin transferase</fullName>
        <ecNumber evidence="2">2.3.2.27</ecNumber>
    </recommendedName>
</protein>
<dbReference type="PANTHER" id="PTHR46077">
    <property type="entry name" value="E3 UBIQUITIN-PROTEIN LIGASE TOPORS"/>
    <property type="match status" value="1"/>
</dbReference>
<evidence type="ECO:0000256" key="5">
    <source>
        <dbReference type="ARBA" id="ARBA00022771"/>
    </source>
</evidence>
<evidence type="ECO:0000256" key="3">
    <source>
        <dbReference type="ARBA" id="ARBA00022679"/>
    </source>
</evidence>
<feature type="compositionally biased region" description="Basic and acidic residues" evidence="10">
    <location>
        <begin position="649"/>
        <end position="673"/>
    </location>
</feature>
<reference evidence="12" key="1">
    <citation type="submission" date="2022-11" db="EMBL/GenBank/DDBJ databases">
        <title>Centuries of genome instability and evolution in soft-shell clam transmissible cancer (bioRxiv).</title>
        <authorList>
            <person name="Hart S.F.M."/>
            <person name="Yonemitsu M.A."/>
            <person name="Giersch R.M."/>
            <person name="Beal B.F."/>
            <person name="Arriagada G."/>
            <person name="Davis B.W."/>
            <person name="Ostrander E.A."/>
            <person name="Goff S.P."/>
            <person name="Metzger M.J."/>
        </authorList>
    </citation>
    <scope>NUCLEOTIDE SEQUENCE</scope>
    <source>
        <strain evidence="12">MELC-2E11</strain>
        <tissue evidence="12">Siphon/mantle</tissue>
    </source>
</reference>
<feature type="compositionally biased region" description="Low complexity" evidence="10">
    <location>
        <begin position="728"/>
        <end position="737"/>
    </location>
</feature>
<dbReference type="Gene3D" id="3.30.40.10">
    <property type="entry name" value="Zinc/RING finger domain, C3HC4 (zinc finger)"/>
    <property type="match status" value="1"/>
</dbReference>